<feature type="compositionally biased region" description="Basic and acidic residues" evidence="1">
    <location>
        <begin position="1"/>
        <end position="12"/>
    </location>
</feature>
<feature type="region of interest" description="Disordered" evidence="1">
    <location>
        <begin position="1"/>
        <end position="42"/>
    </location>
</feature>
<evidence type="ECO:0000313" key="3">
    <source>
        <dbReference type="Proteomes" id="UP000634136"/>
    </source>
</evidence>
<name>A0A834SY16_9FABA</name>
<dbReference type="AlphaFoldDB" id="A0A834SY16"/>
<keyword evidence="3" id="KW-1185">Reference proteome</keyword>
<feature type="compositionally biased region" description="Low complexity" evidence="1">
    <location>
        <begin position="32"/>
        <end position="42"/>
    </location>
</feature>
<sequence>MVRRREMMRLGEDDLGDEEGDVSVCDEEEYESVSVGESGLRE</sequence>
<comment type="caution">
    <text evidence="2">The sequence shown here is derived from an EMBL/GenBank/DDBJ whole genome shotgun (WGS) entry which is preliminary data.</text>
</comment>
<proteinExistence type="predicted"/>
<accession>A0A834SY16</accession>
<evidence type="ECO:0000256" key="1">
    <source>
        <dbReference type="SAM" id="MobiDB-lite"/>
    </source>
</evidence>
<organism evidence="2 3">
    <name type="scientific">Senna tora</name>
    <dbReference type="NCBI Taxonomy" id="362788"/>
    <lineage>
        <taxon>Eukaryota</taxon>
        <taxon>Viridiplantae</taxon>
        <taxon>Streptophyta</taxon>
        <taxon>Embryophyta</taxon>
        <taxon>Tracheophyta</taxon>
        <taxon>Spermatophyta</taxon>
        <taxon>Magnoliopsida</taxon>
        <taxon>eudicotyledons</taxon>
        <taxon>Gunneridae</taxon>
        <taxon>Pentapetalae</taxon>
        <taxon>rosids</taxon>
        <taxon>fabids</taxon>
        <taxon>Fabales</taxon>
        <taxon>Fabaceae</taxon>
        <taxon>Caesalpinioideae</taxon>
        <taxon>Cassia clade</taxon>
        <taxon>Senna</taxon>
    </lineage>
</organism>
<protein>
    <submittedName>
        <fullName evidence="2">Uncharacterized protein</fullName>
    </submittedName>
</protein>
<reference evidence="2" key="1">
    <citation type="submission" date="2020-09" db="EMBL/GenBank/DDBJ databases">
        <title>Genome-Enabled Discovery of Anthraquinone Biosynthesis in Senna tora.</title>
        <authorList>
            <person name="Kang S.-H."/>
            <person name="Pandey R.P."/>
            <person name="Lee C.-M."/>
            <person name="Sim J.-S."/>
            <person name="Jeong J.-T."/>
            <person name="Choi B.-S."/>
            <person name="Jung M."/>
            <person name="Ginzburg D."/>
            <person name="Zhao K."/>
            <person name="Won S.Y."/>
            <person name="Oh T.-J."/>
            <person name="Yu Y."/>
            <person name="Kim N.-H."/>
            <person name="Lee O.R."/>
            <person name="Lee T.-H."/>
            <person name="Bashyal P."/>
            <person name="Kim T.-S."/>
            <person name="Lee W.-H."/>
            <person name="Kawkins C."/>
            <person name="Kim C.-K."/>
            <person name="Kim J.S."/>
            <person name="Ahn B.O."/>
            <person name="Rhee S.Y."/>
            <person name="Sohng J.K."/>
        </authorList>
    </citation>
    <scope>NUCLEOTIDE SEQUENCE</scope>
    <source>
        <tissue evidence="2">Leaf</tissue>
    </source>
</reference>
<dbReference type="Proteomes" id="UP000634136">
    <property type="component" value="Unassembled WGS sequence"/>
</dbReference>
<evidence type="ECO:0000313" key="2">
    <source>
        <dbReference type="EMBL" id="KAF7811826.1"/>
    </source>
</evidence>
<gene>
    <name evidence="2" type="ORF">G2W53_032802</name>
</gene>
<dbReference type="EMBL" id="JAAIUW010000010">
    <property type="protein sequence ID" value="KAF7811826.1"/>
    <property type="molecule type" value="Genomic_DNA"/>
</dbReference>
<feature type="compositionally biased region" description="Acidic residues" evidence="1">
    <location>
        <begin position="13"/>
        <end position="31"/>
    </location>
</feature>